<dbReference type="RefSeq" id="WP_149611961.1">
    <property type="nucleotide sequence ID" value="NZ_VTUX01000006.1"/>
</dbReference>
<name>A0A5B0WSL5_9GAMM</name>
<keyword evidence="2" id="KW-0489">Methyltransferase</keyword>
<dbReference type="EMBL" id="VTUX01000006">
    <property type="protein sequence ID" value="KAA1190062.1"/>
    <property type="molecule type" value="Genomic_DNA"/>
</dbReference>
<dbReference type="PANTHER" id="PTHR43861:SF3">
    <property type="entry name" value="PUTATIVE (AFU_ORTHOLOGUE AFUA_2G14390)-RELATED"/>
    <property type="match status" value="1"/>
</dbReference>
<proteinExistence type="predicted"/>
<keyword evidence="1 2" id="KW-0808">Transferase</keyword>
<dbReference type="Proteomes" id="UP000323708">
    <property type="component" value="Unassembled WGS sequence"/>
</dbReference>
<dbReference type="AlphaFoldDB" id="A0A5B0WSL5"/>
<keyword evidence="3" id="KW-1185">Reference proteome</keyword>
<accession>A0A5B0WSL5</accession>
<organism evidence="2 3">
    <name type="scientific">Pseudohalioglobus sediminis</name>
    <dbReference type="NCBI Taxonomy" id="2606449"/>
    <lineage>
        <taxon>Bacteria</taxon>
        <taxon>Pseudomonadati</taxon>
        <taxon>Pseudomonadota</taxon>
        <taxon>Gammaproteobacteria</taxon>
        <taxon>Cellvibrionales</taxon>
        <taxon>Halieaceae</taxon>
        <taxon>Pseudohalioglobus</taxon>
    </lineage>
</organism>
<sequence length="330" mass="37241">MSSAARKIDQYFEEVDCLLCGSDASVPATPVMPDTDIYGEAEQPYRDMRFQYVSCTQCGTVYLRRRICQQELDYFYNNEYHCYQSYDERGFIFKHLALAVTRGKIRTLAQLFPGDNRVLLDYGCGAGIWLELLRRGGVDWRLIGTEVNPRSIEAVHELGLEGYLCDEDTLQQHVAANSVGVIHLFHVIEHLPDPVGALRKLAEVLEPGGAIYGQTPNIDAWDCKLFGQYWSQWHVPRHLVLYTPDTLRRHAEAAGLEVHSISNSLSSATGWANSLEKWWALRRGNNFMPSSSRLYPYLTLAAIPLTLVQQVFSSTGNIDFVFTKPGGAAR</sequence>
<dbReference type="GO" id="GO:0032259">
    <property type="term" value="P:methylation"/>
    <property type="evidence" value="ECO:0007669"/>
    <property type="project" value="UniProtKB-KW"/>
</dbReference>
<evidence type="ECO:0000256" key="1">
    <source>
        <dbReference type="ARBA" id="ARBA00022679"/>
    </source>
</evidence>
<dbReference type="Gene3D" id="3.40.50.150">
    <property type="entry name" value="Vaccinia Virus protein VP39"/>
    <property type="match status" value="1"/>
</dbReference>
<dbReference type="PANTHER" id="PTHR43861">
    <property type="entry name" value="TRANS-ACONITATE 2-METHYLTRANSFERASE-RELATED"/>
    <property type="match status" value="1"/>
</dbReference>
<dbReference type="SUPFAM" id="SSF53335">
    <property type="entry name" value="S-adenosyl-L-methionine-dependent methyltransferases"/>
    <property type="match status" value="1"/>
</dbReference>
<dbReference type="CDD" id="cd02440">
    <property type="entry name" value="AdoMet_MTases"/>
    <property type="match status" value="1"/>
</dbReference>
<dbReference type="Pfam" id="PF13489">
    <property type="entry name" value="Methyltransf_23"/>
    <property type="match status" value="1"/>
</dbReference>
<comment type="caution">
    <text evidence="2">The sequence shown here is derived from an EMBL/GenBank/DDBJ whole genome shotgun (WGS) entry which is preliminary data.</text>
</comment>
<evidence type="ECO:0000313" key="3">
    <source>
        <dbReference type="Proteomes" id="UP000323708"/>
    </source>
</evidence>
<reference evidence="2 3" key="1">
    <citation type="submission" date="2019-09" db="EMBL/GenBank/DDBJ databases">
        <authorList>
            <person name="Chen X.-Y."/>
        </authorList>
    </citation>
    <scope>NUCLEOTIDE SEQUENCE [LARGE SCALE GENOMIC DNA]</scope>
    <source>
        <strain evidence="2 3">NY5</strain>
    </source>
</reference>
<gene>
    <name evidence="2" type="ORF">F0M18_13425</name>
</gene>
<protein>
    <submittedName>
        <fullName evidence="2">Class I SAM-dependent methyltransferase</fullName>
    </submittedName>
</protein>
<dbReference type="InterPro" id="IPR029063">
    <property type="entry name" value="SAM-dependent_MTases_sf"/>
</dbReference>
<dbReference type="GO" id="GO:0008168">
    <property type="term" value="F:methyltransferase activity"/>
    <property type="evidence" value="ECO:0007669"/>
    <property type="project" value="UniProtKB-KW"/>
</dbReference>
<evidence type="ECO:0000313" key="2">
    <source>
        <dbReference type="EMBL" id="KAA1190062.1"/>
    </source>
</evidence>